<sequence>MLIEHAEAPPENDTAARRHIDNLVEMESNFHATQTLSARPEQPLRLVHRVKANKGLKRFCSAHLPSHWQPGTAQQNQ</sequence>
<evidence type="ECO:0000313" key="1">
    <source>
        <dbReference type="EMBL" id="MBT2331436.1"/>
    </source>
</evidence>
<reference evidence="1" key="1">
    <citation type="submission" date="2021-03" db="EMBL/GenBank/DDBJ databases">
        <title>Genomic analysis provides insights into the functional capacity of soil bacteria communities inhabiting an altitudinal gradient in the Atacama Desert.</title>
        <authorList>
            <person name="Gonzalez M."/>
            <person name="Maldonado J."/>
            <person name="Maza F."/>
            <person name="Hodar C."/>
            <person name="Cortes M."/>
            <person name="Palma R."/>
            <person name="Andreani C."/>
            <person name="Gaete A."/>
            <person name="Vasquez-Dean J."/>
            <person name="Acuna V."/>
            <person name="Aguado M."/>
            <person name="Mandakovic D."/>
            <person name="Latorre M."/>
            <person name="Orellana A."/>
            <person name="Gutierrez R."/>
            <person name="Montecino M."/>
            <person name="Allende M."/>
            <person name="Maass A."/>
            <person name="Cambiazo V."/>
        </authorList>
    </citation>
    <scope>NUCLEOTIDE SEQUENCE</scope>
    <source>
        <strain evidence="1">ISL-25</strain>
    </source>
</reference>
<evidence type="ECO:0000313" key="2">
    <source>
        <dbReference type="Proteomes" id="UP000692896"/>
    </source>
</evidence>
<dbReference type="EMBL" id="JAGGOB010000051">
    <property type="protein sequence ID" value="MBT2331436.1"/>
    <property type="molecule type" value="Genomic_DNA"/>
</dbReference>
<dbReference type="RefSeq" id="WP_214912230.1">
    <property type="nucleotide sequence ID" value="NZ_JAGGNX010000009.1"/>
</dbReference>
<proteinExistence type="predicted"/>
<name>A0A944HEI7_PSEFL</name>
<dbReference type="AlphaFoldDB" id="A0A944HEI7"/>
<gene>
    <name evidence="1" type="ORF">J7E47_22215</name>
</gene>
<organism evidence="1 2">
    <name type="scientific">Pseudomonas fluorescens</name>
    <dbReference type="NCBI Taxonomy" id="294"/>
    <lineage>
        <taxon>Bacteria</taxon>
        <taxon>Pseudomonadati</taxon>
        <taxon>Pseudomonadota</taxon>
        <taxon>Gammaproteobacteria</taxon>
        <taxon>Pseudomonadales</taxon>
        <taxon>Pseudomonadaceae</taxon>
        <taxon>Pseudomonas</taxon>
    </lineage>
</organism>
<dbReference type="Proteomes" id="UP000692896">
    <property type="component" value="Unassembled WGS sequence"/>
</dbReference>
<protein>
    <submittedName>
        <fullName evidence="1">Uncharacterized protein</fullName>
    </submittedName>
</protein>
<accession>A0A944HEI7</accession>
<comment type="caution">
    <text evidence="1">The sequence shown here is derived from an EMBL/GenBank/DDBJ whole genome shotgun (WGS) entry which is preliminary data.</text>
</comment>